<feature type="region of interest" description="Disordered" evidence="1">
    <location>
        <begin position="1"/>
        <end position="23"/>
    </location>
</feature>
<dbReference type="OrthoDB" id="8441710at2"/>
<protein>
    <submittedName>
        <fullName evidence="3">Lipopolysaccharide export system protein LptC</fullName>
    </submittedName>
</protein>
<feature type="compositionally biased region" description="Basic and acidic residues" evidence="1">
    <location>
        <begin position="10"/>
        <end position="22"/>
    </location>
</feature>
<organism evidence="3 4">
    <name type="scientific">Acidiphilium rubrum</name>
    <dbReference type="NCBI Taxonomy" id="526"/>
    <lineage>
        <taxon>Bacteria</taxon>
        <taxon>Pseudomonadati</taxon>
        <taxon>Pseudomonadota</taxon>
        <taxon>Alphaproteobacteria</taxon>
        <taxon>Acetobacterales</taxon>
        <taxon>Acidocellaceae</taxon>
        <taxon>Acidiphilium</taxon>
    </lineage>
</organism>
<proteinExistence type="predicted"/>
<sequence>MTPPIAPERAAVRPDPRGEKKTGSLLTSEGILAALSRTREEQRAVLGRHRRAVSIFKYTLPALAAVLITALAVLPNLRNGAAIGRISYKKQAIAAGAPLSRMSTARYRGVDAQGEKFTITAQRVIQVTQDRLNLVAPKGDLTTKSGNWLMLNARHGLYHQNSQLLDLAGKVTLYRQDGTILHTSRAAIDIKGGSAKGSDPVKAFGPFGTLHAQDGFVATNHGSDILFKGASHVVLDQVAVPAVGGGS</sequence>
<gene>
    <name evidence="3" type="ORF">SAMN05421828_11617</name>
</gene>
<evidence type="ECO:0000256" key="2">
    <source>
        <dbReference type="SAM" id="Phobius"/>
    </source>
</evidence>
<reference evidence="3 4" key="1">
    <citation type="submission" date="2017-01" db="EMBL/GenBank/DDBJ databases">
        <authorList>
            <person name="Varghese N."/>
            <person name="Submissions S."/>
        </authorList>
    </citation>
    <scope>NUCLEOTIDE SEQUENCE [LARGE SCALE GENOMIC DNA]</scope>
    <source>
        <strain evidence="3 4">ATCC 35905</strain>
    </source>
</reference>
<keyword evidence="2" id="KW-0812">Transmembrane</keyword>
<keyword evidence="2" id="KW-0472">Membrane</keyword>
<keyword evidence="2" id="KW-1133">Transmembrane helix</keyword>
<dbReference type="Gene3D" id="2.60.450.10">
    <property type="entry name" value="Lipopolysaccharide (LPS) transport protein A like domain"/>
    <property type="match status" value="1"/>
</dbReference>
<dbReference type="InterPro" id="IPR010664">
    <property type="entry name" value="LipoPS_assembly_LptC-rel"/>
</dbReference>
<dbReference type="AlphaFoldDB" id="A0A8G2CLX4"/>
<name>A0A8G2CLX4_ACIRU</name>
<accession>A0A8G2CLX4</accession>
<evidence type="ECO:0000313" key="3">
    <source>
        <dbReference type="EMBL" id="SIR11937.1"/>
    </source>
</evidence>
<dbReference type="RefSeq" id="WP_051657618.1">
    <property type="nucleotide sequence ID" value="NZ_FTNE01000016.1"/>
</dbReference>
<comment type="caution">
    <text evidence="3">The sequence shown here is derived from an EMBL/GenBank/DDBJ whole genome shotgun (WGS) entry which is preliminary data.</text>
</comment>
<feature type="transmembrane region" description="Helical" evidence="2">
    <location>
        <begin position="58"/>
        <end position="77"/>
    </location>
</feature>
<evidence type="ECO:0000256" key="1">
    <source>
        <dbReference type="SAM" id="MobiDB-lite"/>
    </source>
</evidence>
<dbReference type="Proteomes" id="UP000186308">
    <property type="component" value="Unassembled WGS sequence"/>
</dbReference>
<evidence type="ECO:0000313" key="4">
    <source>
        <dbReference type="Proteomes" id="UP000186308"/>
    </source>
</evidence>
<keyword evidence="4" id="KW-1185">Reference proteome</keyword>
<dbReference type="EMBL" id="FTNE01000016">
    <property type="protein sequence ID" value="SIR11937.1"/>
    <property type="molecule type" value="Genomic_DNA"/>
</dbReference>
<dbReference type="Pfam" id="PF06835">
    <property type="entry name" value="LptC"/>
    <property type="match status" value="1"/>
</dbReference>